<dbReference type="AlphaFoldDB" id="A0A9R1VSL4"/>
<dbReference type="Gramene" id="rna-gnl|WGS:NBSK|LSAT_4X149860_mrna">
    <property type="protein sequence ID" value="cds-PLY84415.1"/>
    <property type="gene ID" value="gene-LSAT_4X149860"/>
</dbReference>
<evidence type="ECO:0000313" key="3">
    <source>
        <dbReference type="Proteomes" id="UP000235145"/>
    </source>
</evidence>
<organism evidence="2 3">
    <name type="scientific">Lactuca sativa</name>
    <name type="common">Garden lettuce</name>
    <dbReference type="NCBI Taxonomy" id="4236"/>
    <lineage>
        <taxon>Eukaryota</taxon>
        <taxon>Viridiplantae</taxon>
        <taxon>Streptophyta</taxon>
        <taxon>Embryophyta</taxon>
        <taxon>Tracheophyta</taxon>
        <taxon>Spermatophyta</taxon>
        <taxon>Magnoliopsida</taxon>
        <taxon>eudicotyledons</taxon>
        <taxon>Gunneridae</taxon>
        <taxon>Pentapetalae</taxon>
        <taxon>asterids</taxon>
        <taxon>campanulids</taxon>
        <taxon>Asterales</taxon>
        <taxon>Asteraceae</taxon>
        <taxon>Cichorioideae</taxon>
        <taxon>Cichorieae</taxon>
        <taxon>Lactucinae</taxon>
        <taxon>Lactuca</taxon>
    </lineage>
</organism>
<feature type="region of interest" description="Disordered" evidence="1">
    <location>
        <begin position="1"/>
        <end position="20"/>
    </location>
</feature>
<feature type="compositionally biased region" description="Basic and acidic residues" evidence="1">
    <location>
        <begin position="1"/>
        <end position="15"/>
    </location>
</feature>
<gene>
    <name evidence="2" type="ORF">LSAT_V11C400213950</name>
</gene>
<name>A0A9R1VSL4_LACSA</name>
<evidence type="ECO:0000313" key="2">
    <source>
        <dbReference type="EMBL" id="KAJ0210734.1"/>
    </source>
</evidence>
<dbReference type="EMBL" id="NBSK02000004">
    <property type="protein sequence ID" value="KAJ0210734.1"/>
    <property type="molecule type" value="Genomic_DNA"/>
</dbReference>
<reference evidence="2 3" key="1">
    <citation type="journal article" date="2017" name="Nat. Commun.">
        <title>Genome assembly with in vitro proximity ligation data and whole-genome triplication in lettuce.</title>
        <authorList>
            <person name="Reyes-Chin-Wo S."/>
            <person name="Wang Z."/>
            <person name="Yang X."/>
            <person name="Kozik A."/>
            <person name="Arikit S."/>
            <person name="Song C."/>
            <person name="Xia L."/>
            <person name="Froenicke L."/>
            <person name="Lavelle D.O."/>
            <person name="Truco M.J."/>
            <person name="Xia R."/>
            <person name="Zhu S."/>
            <person name="Xu C."/>
            <person name="Xu H."/>
            <person name="Xu X."/>
            <person name="Cox K."/>
            <person name="Korf I."/>
            <person name="Meyers B.C."/>
            <person name="Michelmore R.W."/>
        </authorList>
    </citation>
    <scope>NUCLEOTIDE SEQUENCE [LARGE SCALE GENOMIC DNA]</scope>
    <source>
        <strain evidence="3">cv. Salinas</strain>
        <tissue evidence="2">Seedlings</tissue>
    </source>
</reference>
<accession>A0A9R1VSL4</accession>
<evidence type="ECO:0000256" key="1">
    <source>
        <dbReference type="SAM" id="MobiDB-lite"/>
    </source>
</evidence>
<comment type="caution">
    <text evidence="2">The sequence shown here is derived from an EMBL/GenBank/DDBJ whole genome shotgun (WGS) entry which is preliminary data.</text>
</comment>
<dbReference type="OrthoDB" id="1694369at2759"/>
<sequence>MAEQKDGESRGEKTLKVCGGGEPINAGEEVEVANNGRPRVDPVGPNLIVQKQSLKANSFVFLSLLLLFSIASPKVSSDDRYCDDGWESQWLKYERKQDEDMVEEDLVWQEFGRDTNRLDYFRVAAFDVHEDNHVIGNGSYDYGGGRREHGVVMRPNLEQERDDNLNDMTQQVPNGIIANDGSDSGGSFVQIWKPESDGGGGEVGGDLLVAGWWEKWWVWLALWKIV</sequence>
<protein>
    <submittedName>
        <fullName evidence="2">Uncharacterized protein</fullName>
    </submittedName>
</protein>
<proteinExistence type="predicted"/>
<dbReference type="Proteomes" id="UP000235145">
    <property type="component" value="Unassembled WGS sequence"/>
</dbReference>
<keyword evidence="3" id="KW-1185">Reference proteome</keyword>